<reference evidence="1 2" key="1">
    <citation type="submission" date="2009-11" db="EMBL/GenBank/DDBJ databases">
        <authorList>
            <person name="Weinstock G."/>
            <person name="Sodergren E."/>
            <person name="Clifton S."/>
            <person name="Fulton L."/>
            <person name="Fulton B."/>
            <person name="Courtney L."/>
            <person name="Fronick C."/>
            <person name="Harrison M."/>
            <person name="Strong C."/>
            <person name="Farmer C."/>
            <person name="Delahaunty K."/>
            <person name="Markovic C."/>
            <person name="Hall O."/>
            <person name="Minx P."/>
            <person name="Tomlinson C."/>
            <person name="Mitreva M."/>
            <person name="Nelson J."/>
            <person name="Hou S."/>
            <person name="Wollam A."/>
            <person name="Pepin K.H."/>
            <person name="Johnson M."/>
            <person name="Bhonagiri V."/>
            <person name="Nash W.E."/>
            <person name="Warren W."/>
            <person name="Chinwalla A."/>
            <person name="Mardis E.R."/>
            <person name="Wilson R.K."/>
        </authorList>
    </citation>
    <scope>NUCLEOTIDE SEQUENCE [LARGE SCALE GENOMIC DNA]</scope>
    <source>
        <strain evidence="1 2">DSM 20093</strain>
    </source>
</reference>
<dbReference type="STRING" id="561180.BIFGAL_02829"/>
<dbReference type="AlphaFoldDB" id="D1NSR9"/>
<dbReference type="EMBL" id="ABXB03000001">
    <property type="protein sequence ID" value="EFA23721.1"/>
    <property type="molecule type" value="Genomic_DNA"/>
</dbReference>
<organism evidence="1 2">
    <name type="scientific">Bifidobacterium gallicum DSM 20093 = LMG 11596</name>
    <dbReference type="NCBI Taxonomy" id="561180"/>
    <lineage>
        <taxon>Bacteria</taxon>
        <taxon>Bacillati</taxon>
        <taxon>Actinomycetota</taxon>
        <taxon>Actinomycetes</taxon>
        <taxon>Bifidobacteriales</taxon>
        <taxon>Bifidobacteriaceae</taxon>
        <taxon>Bifidobacterium</taxon>
    </lineage>
</organism>
<evidence type="ECO:0000313" key="2">
    <source>
        <dbReference type="Proteomes" id="UP000003656"/>
    </source>
</evidence>
<protein>
    <submittedName>
        <fullName evidence="1">Uncharacterized protein</fullName>
    </submittedName>
</protein>
<dbReference type="Proteomes" id="UP000003656">
    <property type="component" value="Unassembled WGS sequence"/>
</dbReference>
<name>D1NSR9_9BIFI</name>
<sequence length="52" mass="5947">MFQSSHWSDATPWEKIWNRCFHYVDAICGLYKAVKYRGISSESNSTSQSVGS</sequence>
<gene>
    <name evidence="1" type="ORF">BIFGAL_02829</name>
</gene>
<comment type="caution">
    <text evidence="1">The sequence shown here is derived from an EMBL/GenBank/DDBJ whole genome shotgun (WGS) entry which is preliminary data.</text>
</comment>
<evidence type="ECO:0000313" key="1">
    <source>
        <dbReference type="EMBL" id="EFA23721.1"/>
    </source>
</evidence>
<proteinExistence type="predicted"/>
<accession>D1NSR9</accession>